<dbReference type="PANTHER" id="PTHR24960">
    <property type="entry name" value="PHOTOSYSTEM I IRON-SULFUR CENTER-RELATED"/>
    <property type="match status" value="1"/>
</dbReference>
<dbReference type="InterPro" id="IPR007160">
    <property type="entry name" value="DUF362"/>
</dbReference>
<dbReference type="Pfam" id="PF13237">
    <property type="entry name" value="Fer4_10"/>
    <property type="match status" value="1"/>
</dbReference>
<keyword evidence="4" id="KW-0411">Iron-sulfur</keyword>
<evidence type="ECO:0000313" key="7">
    <source>
        <dbReference type="Proteomes" id="UP000094056"/>
    </source>
</evidence>
<feature type="domain" description="4Fe-4S ferredoxin-type" evidence="5">
    <location>
        <begin position="319"/>
        <end position="347"/>
    </location>
</feature>
<dbReference type="Gene3D" id="3.30.70.20">
    <property type="match status" value="1"/>
</dbReference>
<protein>
    <recommendedName>
        <fullName evidence="5">4Fe-4S ferredoxin-type domain-containing protein</fullName>
    </recommendedName>
</protein>
<dbReference type="InterPro" id="IPR050157">
    <property type="entry name" value="PSI_iron-sulfur_center"/>
</dbReference>
<sequence>MSTVAISCCDNYELEKVNIATKRCLSLIGNIETLVKPGMKVLLKLNLLSASLGPEMAVNTHPTVIRALVDIFQNDYECEVYIGDSCGSLRTGSTDKAFRVTQIDKIAKDTGAIIVNFDKDETIDIINNNGAILKYFKIAKTVKSTDVVVSVPKLKTHGLTRYTGAIKNMFGSIPANGKKNVHLQAPKARLMAQALVDVYEAVQPHITIMDAIIGMEGNGPNAGDPRKVGLIIASNDGVALDAVASTIIGFDPIKVPIIKYAYERELGTADINNINIVGEEINKITVADFKKPSSSAQDFASKYIPDFLLAKMFDNSCTSVSSVYEPNCTRCYECIRNCPSGAMSAPNGKVLVDEDKCIGCFCCDEVCNYKAIVMKRSFLGRTFLKMAELLGVERLQ</sequence>
<evidence type="ECO:0000256" key="1">
    <source>
        <dbReference type="ARBA" id="ARBA00022485"/>
    </source>
</evidence>
<dbReference type="SUPFAM" id="SSF54862">
    <property type="entry name" value="4Fe-4S ferredoxins"/>
    <property type="match status" value="1"/>
</dbReference>
<evidence type="ECO:0000256" key="2">
    <source>
        <dbReference type="ARBA" id="ARBA00022723"/>
    </source>
</evidence>
<dbReference type="Pfam" id="PF04015">
    <property type="entry name" value="DUF362"/>
    <property type="match status" value="1"/>
</dbReference>
<reference evidence="6 7" key="1">
    <citation type="submission" date="2016-07" db="EMBL/GenBank/DDBJ databases">
        <title>Draft genome of Scalindua rubra, obtained from a brine-seawater interface in the Red Sea, sheds light on salt adaptation in anammox bacteria.</title>
        <authorList>
            <person name="Speth D.R."/>
            <person name="Lagkouvardos I."/>
            <person name="Wang Y."/>
            <person name="Qian P.-Y."/>
            <person name="Dutilh B.E."/>
            <person name="Jetten M.S."/>
        </authorList>
    </citation>
    <scope>NUCLEOTIDE SEQUENCE [LARGE SCALE GENOMIC DNA]</scope>
    <source>
        <strain evidence="6">BSI-1</strain>
    </source>
</reference>
<dbReference type="EMBL" id="MAYW01000007">
    <property type="protein sequence ID" value="ODS34408.1"/>
    <property type="molecule type" value="Genomic_DNA"/>
</dbReference>
<keyword evidence="1" id="KW-0004">4Fe-4S</keyword>
<dbReference type="AlphaFoldDB" id="A0A1E3XFN6"/>
<evidence type="ECO:0000256" key="3">
    <source>
        <dbReference type="ARBA" id="ARBA00023004"/>
    </source>
</evidence>
<gene>
    <name evidence="6" type="ORF">SCARUB_00419</name>
</gene>
<evidence type="ECO:0000313" key="6">
    <source>
        <dbReference type="EMBL" id="ODS34408.1"/>
    </source>
</evidence>
<organism evidence="6 7">
    <name type="scientific">Candidatus Scalindua rubra</name>
    <dbReference type="NCBI Taxonomy" id="1872076"/>
    <lineage>
        <taxon>Bacteria</taxon>
        <taxon>Pseudomonadati</taxon>
        <taxon>Planctomycetota</taxon>
        <taxon>Candidatus Brocadiia</taxon>
        <taxon>Candidatus Brocadiales</taxon>
        <taxon>Candidatus Scalinduaceae</taxon>
        <taxon>Candidatus Scalindua</taxon>
    </lineage>
</organism>
<evidence type="ECO:0000259" key="5">
    <source>
        <dbReference type="PROSITE" id="PS51379"/>
    </source>
</evidence>
<accession>A0A1E3XFN6</accession>
<dbReference type="PROSITE" id="PS51379">
    <property type="entry name" value="4FE4S_FER_2"/>
    <property type="match status" value="2"/>
</dbReference>
<keyword evidence="2" id="KW-0479">Metal-binding</keyword>
<dbReference type="PANTHER" id="PTHR24960:SF76">
    <property type="entry name" value="4FE-4S FERREDOXIN-TYPE DOMAIN-CONTAINING PROTEIN"/>
    <property type="match status" value="1"/>
</dbReference>
<proteinExistence type="predicted"/>
<evidence type="ECO:0000256" key="4">
    <source>
        <dbReference type="ARBA" id="ARBA00023014"/>
    </source>
</evidence>
<name>A0A1E3XFN6_9BACT</name>
<comment type="caution">
    <text evidence="6">The sequence shown here is derived from an EMBL/GenBank/DDBJ whole genome shotgun (WGS) entry which is preliminary data.</text>
</comment>
<dbReference type="GO" id="GO:0051539">
    <property type="term" value="F:4 iron, 4 sulfur cluster binding"/>
    <property type="evidence" value="ECO:0007669"/>
    <property type="project" value="UniProtKB-KW"/>
</dbReference>
<dbReference type="Proteomes" id="UP000094056">
    <property type="component" value="Unassembled WGS sequence"/>
</dbReference>
<dbReference type="GO" id="GO:0046872">
    <property type="term" value="F:metal ion binding"/>
    <property type="evidence" value="ECO:0007669"/>
    <property type="project" value="UniProtKB-KW"/>
</dbReference>
<keyword evidence="3" id="KW-0408">Iron</keyword>
<dbReference type="InterPro" id="IPR017896">
    <property type="entry name" value="4Fe4S_Fe-S-bd"/>
</dbReference>
<feature type="domain" description="4Fe-4S ferredoxin-type" evidence="5">
    <location>
        <begin position="348"/>
        <end position="377"/>
    </location>
</feature>